<protein>
    <submittedName>
        <fullName evidence="1">Uncharacterized protein</fullName>
    </submittedName>
</protein>
<reference evidence="1" key="1">
    <citation type="submission" date="2014-09" db="EMBL/GenBank/DDBJ databases">
        <authorList>
            <person name="Magalhaes I.L.F."/>
            <person name="Oliveira U."/>
            <person name="Santos F.R."/>
            <person name="Vidigal T.H.D.A."/>
            <person name="Brescovit A.D."/>
            <person name="Santos A.J."/>
        </authorList>
    </citation>
    <scope>NUCLEOTIDE SEQUENCE</scope>
    <source>
        <tissue evidence="1">Shoot tissue taken approximately 20 cm above the soil surface</tissue>
    </source>
</reference>
<reference evidence="1" key="2">
    <citation type="journal article" date="2015" name="Data Brief">
        <title>Shoot transcriptome of the giant reed, Arundo donax.</title>
        <authorList>
            <person name="Barrero R.A."/>
            <person name="Guerrero F.D."/>
            <person name="Moolhuijzen P."/>
            <person name="Goolsby J.A."/>
            <person name="Tidwell J."/>
            <person name="Bellgard S.E."/>
            <person name="Bellgard M.I."/>
        </authorList>
    </citation>
    <scope>NUCLEOTIDE SEQUENCE</scope>
    <source>
        <tissue evidence="1">Shoot tissue taken approximately 20 cm above the soil surface</tissue>
    </source>
</reference>
<evidence type="ECO:0000313" key="1">
    <source>
        <dbReference type="EMBL" id="JAD21137.1"/>
    </source>
</evidence>
<proteinExistence type="predicted"/>
<name>A0A0A8YDJ4_ARUDO</name>
<organism evidence="1">
    <name type="scientific">Arundo donax</name>
    <name type="common">Giant reed</name>
    <name type="synonym">Donax arundinaceus</name>
    <dbReference type="NCBI Taxonomy" id="35708"/>
    <lineage>
        <taxon>Eukaryota</taxon>
        <taxon>Viridiplantae</taxon>
        <taxon>Streptophyta</taxon>
        <taxon>Embryophyta</taxon>
        <taxon>Tracheophyta</taxon>
        <taxon>Spermatophyta</taxon>
        <taxon>Magnoliopsida</taxon>
        <taxon>Liliopsida</taxon>
        <taxon>Poales</taxon>
        <taxon>Poaceae</taxon>
        <taxon>PACMAD clade</taxon>
        <taxon>Arundinoideae</taxon>
        <taxon>Arundineae</taxon>
        <taxon>Arundo</taxon>
    </lineage>
</organism>
<accession>A0A0A8YDJ4</accession>
<dbReference type="AlphaFoldDB" id="A0A0A8YDJ4"/>
<sequence>MGTRRSINCLSRTFFVHQKIKRVWKSLILRFRISVYLVSGSSNLLMRMEYMPEPPEE</sequence>
<dbReference type="EMBL" id="GBRH01276758">
    <property type="protein sequence ID" value="JAD21137.1"/>
    <property type="molecule type" value="Transcribed_RNA"/>
</dbReference>